<evidence type="ECO:0000313" key="4">
    <source>
        <dbReference type="Proteomes" id="UP001499979"/>
    </source>
</evidence>
<accession>A0ABP4EST4</accession>
<keyword evidence="4" id="KW-1185">Reference proteome</keyword>
<dbReference type="Proteomes" id="UP001499979">
    <property type="component" value="Unassembled WGS sequence"/>
</dbReference>
<evidence type="ECO:0000256" key="2">
    <source>
        <dbReference type="SAM" id="Phobius"/>
    </source>
</evidence>
<comment type="caution">
    <text evidence="3">The sequence shown here is derived from an EMBL/GenBank/DDBJ whole genome shotgun (WGS) entry which is preliminary data.</text>
</comment>
<keyword evidence="2" id="KW-1133">Transmembrane helix</keyword>
<feature type="transmembrane region" description="Helical" evidence="2">
    <location>
        <begin position="62"/>
        <end position="90"/>
    </location>
</feature>
<feature type="region of interest" description="Disordered" evidence="1">
    <location>
        <begin position="1"/>
        <end position="29"/>
    </location>
</feature>
<proteinExistence type="predicted"/>
<dbReference type="RefSeq" id="WP_343905722.1">
    <property type="nucleotide sequence ID" value="NZ_BAAAJE010000002.1"/>
</dbReference>
<sequence length="152" mass="16059">MSDHHAAAGEVADDRLDESRAEGTPNQTSQRRGVLATAWSAVTAVVGGIMGLLPHLLHHVGILGGAVLVTGATGNVLFAVLGLVFSLPLLRRLYRRFGSWKAPALALGVFALMFSLSAFVIGPAISNDDPSPDRDRTPVQTPDPDEHVGHHD</sequence>
<feature type="transmembrane region" description="Helical" evidence="2">
    <location>
        <begin position="102"/>
        <end position="125"/>
    </location>
</feature>
<keyword evidence="2" id="KW-0472">Membrane</keyword>
<reference evidence="4" key="1">
    <citation type="journal article" date="2019" name="Int. J. Syst. Evol. Microbiol.">
        <title>The Global Catalogue of Microorganisms (GCM) 10K type strain sequencing project: providing services to taxonomists for standard genome sequencing and annotation.</title>
        <authorList>
            <consortium name="The Broad Institute Genomics Platform"/>
            <consortium name="The Broad Institute Genome Sequencing Center for Infectious Disease"/>
            <person name="Wu L."/>
            <person name="Ma J."/>
        </authorList>
    </citation>
    <scope>NUCLEOTIDE SEQUENCE [LARGE SCALE GENOMIC DNA]</scope>
    <source>
        <strain evidence="4">JCM 11813</strain>
    </source>
</reference>
<protein>
    <submittedName>
        <fullName evidence="3">Uncharacterized protein</fullName>
    </submittedName>
</protein>
<feature type="transmembrane region" description="Helical" evidence="2">
    <location>
        <begin position="34"/>
        <end position="56"/>
    </location>
</feature>
<keyword evidence="2" id="KW-0812">Transmembrane</keyword>
<name>A0ABP4EST4_9ACTN</name>
<feature type="region of interest" description="Disordered" evidence="1">
    <location>
        <begin position="127"/>
        <end position="152"/>
    </location>
</feature>
<evidence type="ECO:0000313" key="3">
    <source>
        <dbReference type="EMBL" id="GAA1129846.1"/>
    </source>
</evidence>
<organism evidence="3 4">
    <name type="scientific">Nocardioides aquiterrae</name>
    <dbReference type="NCBI Taxonomy" id="203799"/>
    <lineage>
        <taxon>Bacteria</taxon>
        <taxon>Bacillati</taxon>
        <taxon>Actinomycetota</taxon>
        <taxon>Actinomycetes</taxon>
        <taxon>Propionibacteriales</taxon>
        <taxon>Nocardioidaceae</taxon>
        <taxon>Nocardioides</taxon>
    </lineage>
</organism>
<feature type="compositionally biased region" description="Basic and acidic residues" evidence="1">
    <location>
        <begin position="1"/>
        <end position="21"/>
    </location>
</feature>
<evidence type="ECO:0000256" key="1">
    <source>
        <dbReference type="SAM" id="MobiDB-lite"/>
    </source>
</evidence>
<gene>
    <name evidence="3" type="ORF">GCM10009606_07150</name>
</gene>
<dbReference type="EMBL" id="BAAAJE010000002">
    <property type="protein sequence ID" value="GAA1129846.1"/>
    <property type="molecule type" value="Genomic_DNA"/>
</dbReference>